<organism evidence="3 4">
    <name type="scientific">Novosphingobium clariflavum</name>
    <dbReference type="NCBI Taxonomy" id="2029884"/>
    <lineage>
        <taxon>Bacteria</taxon>
        <taxon>Pseudomonadati</taxon>
        <taxon>Pseudomonadota</taxon>
        <taxon>Alphaproteobacteria</taxon>
        <taxon>Sphingomonadales</taxon>
        <taxon>Sphingomonadaceae</taxon>
        <taxon>Novosphingobium</taxon>
    </lineage>
</organism>
<dbReference type="InterPro" id="IPR014347">
    <property type="entry name" value="Tautomerase/MIF_sf"/>
</dbReference>
<keyword evidence="4" id="KW-1185">Reference proteome</keyword>
<dbReference type="PIRSF" id="PIRSF037799">
    <property type="entry name" value="Tautomer_YdcE_prd"/>
    <property type="match status" value="1"/>
</dbReference>
<dbReference type="Gene3D" id="3.30.429.10">
    <property type="entry name" value="Macrophage Migration Inhibitory Factor"/>
    <property type="match status" value="1"/>
</dbReference>
<evidence type="ECO:0000313" key="4">
    <source>
        <dbReference type="Proteomes" id="UP001589858"/>
    </source>
</evidence>
<evidence type="ECO:0000313" key="3">
    <source>
        <dbReference type="EMBL" id="MFC0684843.1"/>
    </source>
</evidence>
<dbReference type="InterPro" id="IPR004370">
    <property type="entry name" value="4-OT-like_dom"/>
</dbReference>
<evidence type="ECO:0000259" key="2">
    <source>
        <dbReference type="Pfam" id="PF01361"/>
    </source>
</evidence>
<proteinExistence type="predicted"/>
<name>A0ABV6S6H1_9SPHN</name>
<sequence>MPHVIVKLWPGKTTDQKQRLTDAIVHSVTSILDYGDESVSVAMEEVGPDEWTRKVVKPDILGNWDLLSKRPGYVSP</sequence>
<gene>
    <name evidence="3" type="ORF">ACFFF8_09575</name>
</gene>
<protein>
    <submittedName>
        <fullName evidence="3">Tautomerase family protein</fullName>
    </submittedName>
</protein>
<keyword evidence="1" id="KW-0413">Isomerase</keyword>
<feature type="domain" description="4-oxalocrotonate tautomerase-like" evidence="2">
    <location>
        <begin position="2"/>
        <end position="53"/>
    </location>
</feature>
<dbReference type="Pfam" id="PF01361">
    <property type="entry name" value="Tautomerase"/>
    <property type="match status" value="1"/>
</dbReference>
<dbReference type="RefSeq" id="WP_267225102.1">
    <property type="nucleotide sequence ID" value="NZ_JAPCWC010000058.1"/>
</dbReference>
<evidence type="ECO:0000256" key="1">
    <source>
        <dbReference type="ARBA" id="ARBA00023235"/>
    </source>
</evidence>
<dbReference type="InterPro" id="IPR017284">
    <property type="entry name" value="Tautomerase_PptA"/>
</dbReference>
<dbReference type="Proteomes" id="UP001589858">
    <property type="component" value="Unassembled WGS sequence"/>
</dbReference>
<dbReference type="SUPFAM" id="SSF55331">
    <property type="entry name" value="Tautomerase/MIF"/>
    <property type="match status" value="1"/>
</dbReference>
<dbReference type="EMBL" id="JBHLTM010000031">
    <property type="protein sequence ID" value="MFC0684843.1"/>
    <property type="molecule type" value="Genomic_DNA"/>
</dbReference>
<reference evidence="3 4" key="1">
    <citation type="submission" date="2024-09" db="EMBL/GenBank/DDBJ databases">
        <authorList>
            <person name="Sun Q."/>
            <person name="Mori K."/>
        </authorList>
    </citation>
    <scope>NUCLEOTIDE SEQUENCE [LARGE SCALE GENOMIC DNA]</scope>
    <source>
        <strain evidence="3 4">CICC 11035S</strain>
    </source>
</reference>
<comment type="caution">
    <text evidence="3">The sequence shown here is derived from an EMBL/GenBank/DDBJ whole genome shotgun (WGS) entry which is preliminary data.</text>
</comment>
<accession>A0ABV6S6H1</accession>